<dbReference type="Pfam" id="PF12719">
    <property type="entry name" value="Cnd3"/>
    <property type="match status" value="1"/>
</dbReference>
<feature type="domain" description="Nuclear condensin complex subunit 3 C-terminal" evidence="10">
    <location>
        <begin position="640"/>
        <end position="944"/>
    </location>
</feature>
<evidence type="ECO:0000259" key="10">
    <source>
        <dbReference type="Pfam" id="PF12719"/>
    </source>
</evidence>
<comment type="similarity">
    <text evidence="2">Belongs to the CND3 (condensin subunit 3) family.</text>
</comment>
<accession>A0A7R9BL50</accession>
<keyword evidence="7" id="KW-0131">Cell cycle</keyword>
<dbReference type="InterPro" id="IPR011989">
    <property type="entry name" value="ARM-like"/>
</dbReference>
<dbReference type="GO" id="GO:0007076">
    <property type="term" value="P:mitotic chromosome condensation"/>
    <property type="evidence" value="ECO:0007669"/>
    <property type="project" value="InterPro"/>
</dbReference>
<keyword evidence="8" id="KW-0175">Coiled coil</keyword>
<evidence type="ECO:0000256" key="4">
    <source>
        <dbReference type="ARBA" id="ARBA00022618"/>
    </source>
</evidence>
<dbReference type="PANTHER" id="PTHR14418">
    <property type="entry name" value="CONDENSIN COMPLEX SUBUNIT 3-RELATED"/>
    <property type="match status" value="1"/>
</dbReference>
<dbReference type="GO" id="GO:0000796">
    <property type="term" value="C:condensin complex"/>
    <property type="evidence" value="ECO:0007669"/>
    <property type="project" value="InterPro"/>
</dbReference>
<dbReference type="EMBL" id="CAJPEX010000493">
    <property type="protein sequence ID" value="CAG0916010.1"/>
    <property type="molecule type" value="Genomic_DNA"/>
</dbReference>
<feature type="compositionally biased region" description="Basic and acidic residues" evidence="9">
    <location>
        <begin position="1092"/>
        <end position="1105"/>
    </location>
</feature>
<evidence type="ECO:0000256" key="3">
    <source>
        <dbReference type="ARBA" id="ARBA00022454"/>
    </source>
</evidence>
<dbReference type="InterPro" id="IPR016024">
    <property type="entry name" value="ARM-type_fold"/>
</dbReference>
<evidence type="ECO:0000256" key="7">
    <source>
        <dbReference type="ARBA" id="ARBA00023306"/>
    </source>
</evidence>
<feature type="compositionally biased region" description="Basic and acidic residues" evidence="9">
    <location>
        <begin position="1356"/>
        <end position="1366"/>
    </location>
</feature>
<proteinExistence type="inferred from homology"/>
<evidence type="ECO:0000256" key="6">
    <source>
        <dbReference type="ARBA" id="ARBA00023067"/>
    </source>
</evidence>
<evidence type="ECO:0000256" key="9">
    <source>
        <dbReference type="SAM" id="MobiDB-lite"/>
    </source>
</evidence>
<dbReference type="GO" id="GO:0051301">
    <property type="term" value="P:cell division"/>
    <property type="evidence" value="ECO:0007669"/>
    <property type="project" value="UniProtKB-KW"/>
</dbReference>
<evidence type="ECO:0000313" key="11">
    <source>
        <dbReference type="EMBL" id="CAD7275858.1"/>
    </source>
</evidence>
<feature type="compositionally biased region" description="Low complexity" evidence="9">
    <location>
        <begin position="1333"/>
        <end position="1347"/>
    </location>
</feature>
<dbReference type="OrthoDB" id="27187at2759"/>
<dbReference type="SUPFAM" id="SSF48371">
    <property type="entry name" value="ARM repeat"/>
    <property type="match status" value="1"/>
</dbReference>
<feature type="compositionally biased region" description="Basic and acidic residues" evidence="9">
    <location>
        <begin position="1158"/>
        <end position="1177"/>
    </location>
</feature>
<evidence type="ECO:0000256" key="2">
    <source>
        <dbReference type="ARBA" id="ARBA00006533"/>
    </source>
</evidence>
<comment type="subcellular location">
    <subcellularLocation>
        <location evidence="1">Chromosome</location>
    </subcellularLocation>
</comment>
<dbReference type="EMBL" id="OA882530">
    <property type="protein sequence ID" value="CAD7275858.1"/>
    <property type="molecule type" value="Genomic_DNA"/>
</dbReference>
<feature type="compositionally biased region" description="Basic and acidic residues" evidence="9">
    <location>
        <begin position="1240"/>
        <end position="1255"/>
    </location>
</feature>
<name>A0A7R9BL50_9CRUS</name>
<dbReference type="GO" id="GO:0000793">
    <property type="term" value="C:condensed chromosome"/>
    <property type="evidence" value="ECO:0007669"/>
    <property type="project" value="TreeGrafter"/>
</dbReference>
<keyword evidence="5" id="KW-0498">Mitosis</keyword>
<dbReference type="InterPro" id="IPR025977">
    <property type="entry name" value="Cnd3_C"/>
</dbReference>
<feature type="compositionally biased region" description="Polar residues" evidence="9">
    <location>
        <begin position="1146"/>
        <end position="1156"/>
    </location>
</feature>
<protein>
    <recommendedName>
        <fullName evidence="10">Nuclear condensin complex subunit 3 C-terminal domain-containing protein</fullName>
    </recommendedName>
</protein>
<organism evidence="11">
    <name type="scientific">Notodromas monacha</name>
    <dbReference type="NCBI Taxonomy" id="399045"/>
    <lineage>
        <taxon>Eukaryota</taxon>
        <taxon>Metazoa</taxon>
        <taxon>Ecdysozoa</taxon>
        <taxon>Arthropoda</taxon>
        <taxon>Crustacea</taxon>
        <taxon>Oligostraca</taxon>
        <taxon>Ostracoda</taxon>
        <taxon>Podocopa</taxon>
        <taxon>Podocopida</taxon>
        <taxon>Cypridocopina</taxon>
        <taxon>Cypridoidea</taxon>
        <taxon>Cyprididae</taxon>
        <taxon>Notodromas</taxon>
    </lineage>
</organism>
<keyword evidence="6" id="KW-0226">DNA condensation</keyword>
<evidence type="ECO:0000313" key="12">
    <source>
        <dbReference type="Proteomes" id="UP000678499"/>
    </source>
</evidence>
<feature type="region of interest" description="Disordered" evidence="9">
    <location>
        <begin position="1092"/>
        <end position="1428"/>
    </location>
</feature>
<evidence type="ECO:0000256" key="1">
    <source>
        <dbReference type="ARBA" id="ARBA00004286"/>
    </source>
</evidence>
<dbReference type="Proteomes" id="UP000678499">
    <property type="component" value="Unassembled WGS sequence"/>
</dbReference>
<evidence type="ECO:0000256" key="5">
    <source>
        <dbReference type="ARBA" id="ARBA00022776"/>
    </source>
</evidence>
<feature type="compositionally biased region" description="Basic and acidic residues" evidence="9">
    <location>
        <begin position="1205"/>
        <end position="1231"/>
    </location>
</feature>
<dbReference type="Gene3D" id="1.25.10.10">
    <property type="entry name" value="Leucine-rich Repeat Variant"/>
    <property type="match status" value="1"/>
</dbReference>
<feature type="coiled-coil region" evidence="8">
    <location>
        <begin position="590"/>
        <end position="631"/>
    </location>
</feature>
<dbReference type="PANTHER" id="PTHR14418:SF5">
    <property type="entry name" value="CONDENSIN COMPLEX SUBUNIT 3"/>
    <property type="match status" value="1"/>
</dbReference>
<keyword evidence="3" id="KW-0158">Chromosome</keyword>
<feature type="compositionally biased region" description="Low complexity" evidence="9">
    <location>
        <begin position="1415"/>
        <end position="1428"/>
    </location>
</feature>
<evidence type="ECO:0000256" key="8">
    <source>
        <dbReference type="SAM" id="Coils"/>
    </source>
</evidence>
<reference evidence="11" key="1">
    <citation type="submission" date="2020-11" db="EMBL/GenBank/DDBJ databases">
        <authorList>
            <person name="Tran Van P."/>
        </authorList>
    </citation>
    <scope>NUCLEOTIDE SEQUENCE</scope>
</reference>
<dbReference type="GO" id="GO:0005737">
    <property type="term" value="C:cytoplasm"/>
    <property type="evidence" value="ECO:0007669"/>
    <property type="project" value="TreeGrafter"/>
</dbReference>
<feature type="compositionally biased region" description="Polar residues" evidence="9">
    <location>
        <begin position="1128"/>
        <end position="1137"/>
    </location>
</feature>
<sequence>MSVQGDPAMRKKERALAIADLRKSYLRDLKDGFEDVKHGSTYRSSHVKVLMKHVDAVGPEYFFRGLQSGAARALIAPSDSKEATNVLDFVTDLLVKLQIEHIKKAASEQEEGADLEDPGVHPVVEDLMLPWLASSMMSDSRDSGTRFHVMYLISELFTKLPETTKLELGLYEKIQEVMLKRVRDVIPAIRVLAVRCMERMQDSSAGACRVTEALMFHAEKDVNWQVRKAAISSLQPCRATLSAFLGRISDVNANVRKQAYVAIGQKISLKAIKAGIREKIFSKGLTDPNEHVRNSVRKEILQKWKDSSAGILQLLQRLDLVGVPEAGTAITSTYFKKLRPYEVMLPITELMDPETRLVKPEALNETVAFYWTEAYHYLKEQARNQKAEVAAVEAQKPLKPFVEAPVSADEEEATEPENEQFFSWVTSLSKIEPEEFAFAQYLVEFFKAPLNLEAGNNRNQIEIARVRKDFIIEQLVRFTKAFALTDPSNRNALTEAFKTMLVSSDLAQDSVKCILDVFPKICSSTNDRIATMLDVVSEIRFPLQVSATREVPSEDELTQLRIKHTHLSRAVQRVKMEIDGATRKMDVDMISTLTDQLRQSKQELENHEAIMNKAIECAKLAEEEAEKCESRDDPESVRRALDVIYGTLSELKMDKIPDSLQVLKEQFVIPSISSGDAKVRNRAVAVLGQLCVFCLDTARTNFALLLQISKLDADFVVVSALKSIFDIMLRWGAQVFVNAAEMPLELLNPTMSRSHQTEATEVSVGGDEDGVDRDVKNAVFRNLMMILGQEFTLQDEEIRATCALGLSKLMLRKLWRNSTVLSRLILLFFNPAKGGSNPKVQQVLMGFFTFFSLDADNTDVILDSFFSTMRTVQNSPVYSQLAAIRLDDMISLLVDMALNLDRGNAENPAQESIAFRLLGELKSPEMEDDATAKVFARTLVDLKIPAENYVSIHSLRKAASAVLKAWEESPVVGRSLKRFIQACDMKLEQAPEGMQFDNVSEVGSEARGASPEAADSMLACHSQQEIEPDPTIESDIEGEDEDATAVGVRPVGMRRSIHRQRTEDGEDFEIHPSVCQAIPAQTLREFAETTEEILHRSKKDKRENTDTDDDSIFEPGKTSTAVRPAKTRSLNASVSTINEEEDETTVEASSQDSTIRNVDADANGKSDAEESLNEKTIENVSPPPKTAEPEKESLPAESSPKKGRQAADEKKEISSEQVTKKKNLEVKDKAPRTTPKVVKKAKEPAPTESLSEGRKSLRSQDVAPARTRAQEAATKKTGSSDASQKTKEKQSKIPQATRTTKRRPEASPASATRNKEASAVEASPPKTRRQQRSRSSSVSLSKSQSVVADGNARKSLRSDGKNETIPRQKSTVPKAVEKSVSKTPVAAVRRSSRNTSAQEEDVVAGTPEIRSAMKSRLLSRTLRSRGGQ</sequence>
<keyword evidence="12" id="KW-1185">Reference proteome</keyword>
<dbReference type="InterPro" id="IPR027165">
    <property type="entry name" value="CND3"/>
</dbReference>
<keyword evidence="4" id="KW-0132">Cell division</keyword>
<gene>
    <name evidence="11" type="ORF">NMOB1V02_LOCUS3644</name>
</gene>